<dbReference type="RefSeq" id="XP_055867589.1">
    <property type="nucleotide sequence ID" value="XM_056011614.1"/>
</dbReference>
<proteinExistence type="predicted"/>
<gene>
    <name evidence="2" type="primary">LOC129922994</name>
</gene>
<accession>A0A9W2YXZ6</accession>
<keyword evidence="1" id="KW-1185">Reference proteome</keyword>
<name>A0A9W2YXZ6_BIOGL</name>
<dbReference type="Proteomes" id="UP001165740">
    <property type="component" value="Chromosome 14"/>
</dbReference>
<evidence type="ECO:0000313" key="2">
    <source>
        <dbReference type="RefSeq" id="XP_055867589.1"/>
    </source>
</evidence>
<sequence>MDGGKSEASVMNIEMMVVYPEGHEEKRLFVTPGNLVKEEKMKLLRHINIEDPEDYVLLLIAPNKLQTVLDDSEYLETYLEDMATSAESYLEIRRKNAAFTVIQRPVNTQWMNIALK</sequence>
<dbReference type="AlphaFoldDB" id="A0A9W2YXZ6"/>
<protein>
    <submittedName>
        <fullName evidence="2">Uncharacterized protein LOC129922994</fullName>
    </submittedName>
</protein>
<reference evidence="2" key="1">
    <citation type="submission" date="2025-08" db="UniProtKB">
        <authorList>
            <consortium name="RefSeq"/>
        </authorList>
    </citation>
    <scope>IDENTIFICATION</scope>
</reference>
<evidence type="ECO:0000313" key="1">
    <source>
        <dbReference type="Proteomes" id="UP001165740"/>
    </source>
</evidence>
<dbReference type="OrthoDB" id="10313532at2759"/>
<organism evidence="1 2">
    <name type="scientific">Biomphalaria glabrata</name>
    <name type="common">Bloodfluke planorb</name>
    <name type="synonym">Freshwater snail</name>
    <dbReference type="NCBI Taxonomy" id="6526"/>
    <lineage>
        <taxon>Eukaryota</taxon>
        <taxon>Metazoa</taxon>
        <taxon>Spiralia</taxon>
        <taxon>Lophotrochozoa</taxon>
        <taxon>Mollusca</taxon>
        <taxon>Gastropoda</taxon>
        <taxon>Heterobranchia</taxon>
        <taxon>Euthyneura</taxon>
        <taxon>Panpulmonata</taxon>
        <taxon>Hygrophila</taxon>
        <taxon>Lymnaeoidea</taxon>
        <taxon>Planorbidae</taxon>
        <taxon>Biomphalaria</taxon>
    </lineage>
</organism>
<dbReference type="GeneID" id="129922994"/>